<dbReference type="Proteomes" id="UP000663722">
    <property type="component" value="Chromosome"/>
</dbReference>
<protein>
    <submittedName>
        <fullName evidence="1">Uncharacterized protein</fullName>
    </submittedName>
</protein>
<name>A0A975GVH8_9BACT</name>
<evidence type="ECO:0000313" key="1">
    <source>
        <dbReference type="EMBL" id="QTA93508.1"/>
    </source>
</evidence>
<keyword evidence="2" id="KW-1185">Reference proteome</keyword>
<dbReference type="EMBL" id="CP061800">
    <property type="protein sequence ID" value="QTA93508.1"/>
    <property type="molecule type" value="Genomic_DNA"/>
</dbReference>
<proteinExistence type="predicted"/>
<sequence length="48" mass="5683">MLFRRRKNIIFALRIRLELPKHDECCKYAAPTGLGRPGIITETYPYPY</sequence>
<dbReference type="AlphaFoldDB" id="A0A975GVH8"/>
<gene>
    <name evidence="1" type="ORF">dnm_096090</name>
</gene>
<organism evidence="1 2">
    <name type="scientific">Desulfonema magnum</name>
    <dbReference type="NCBI Taxonomy" id="45655"/>
    <lineage>
        <taxon>Bacteria</taxon>
        <taxon>Pseudomonadati</taxon>
        <taxon>Thermodesulfobacteriota</taxon>
        <taxon>Desulfobacteria</taxon>
        <taxon>Desulfobacterales</taxon>
        <taxon>Desulfococcaceae</taxon>
        <taxon>Desulfonema</taxon>
    </lineage>
</organism>
<evidence type="ECO:0000313" key="2">
    <source>
        <dbReference type="Proteomes" id="UP000663722"/>
    </source>
</evidence>
<accession>A0A975GVH8</accession>
<dbReference type="KEGG" id="dmm:dnm_096090"/>
<reference evidence="1" key="1">
    <citation type="journal article" date="2021" name="Microb. Physiol.">
        <title>Proteogenomic Insights into the Physiology of Marine, Sulfate-Reducing, Filamentous Desulfonema limicola and Desulfonema magnum.</title>
        <authorList>
            <person name="Schnaars V."/>
            <person name="Wohlbrand L."/>
            <person name="Scheve S."/>
            <person name="Hinrichs C."/>
            <person name="Reinhardt R."/>
            <person name="Rabus R."/>
        </authorList>
    </citation>
    <scope>NUCLEOTIDE SEQUENCE</scope>
    <source>
        <strain evidence="1">4be13</strain>
    </source>
</reference>